<evidence type="ECO:0000313" key="3">
    <source>
        <dbReference type="Proteomes" id="UP001500466"/>
    </source>
</evidence>
<evidence type="ECO:0000313" key="2">
    <source>
        <dbReference type="EMBL" id="GAA4989804.1"/>
    </source>
</evidence>
<protein>
    <submittedName>
        <fullName evidence="2">Uncharacterized protein</fullName>
    </submittedName>
</protein>
<feature type="compositionally biased region" description="Basic and acidic residues" evidence="1">
    <location>
        <begin position="24"/>
        <end position="36"/>
    </location>
</feature>
<dbReference type="RefSeq" id="WP_345679960.1">
    <property type="nucleotide sequence ID" value="NZ_BAABHS010000038.1"/>
</dbReference>
<feature type="compositionally biased region" description="Basic and acidic residues" evidence="1">
    <location>
        <begin position="230"/>
        <end position="249"/>
    </location>
</feature>
<evidence type="ECO:0000256" key="1">
    <source>
        <dbReference type="SAM" id="MobiDB-lite"/>
    </source>
</evidence>
<feature type="region of interest" description="Disordered" evidence="1">
    <location>
        <begin position="1"/>
        <end position="75"/>
    </location>
</feature>
<proteinExistence type="predicted"/>
<sequence>MTGTPENGSCEPGWRQSTPALHHAQLDARRGCDEHPGQPYGASCPICHPPAPRPAASAARPPEPAGPAPVMRGQAPPVQPETFLPPDVDDWCPRHPGGRVGSCAGCRADVIAPTPSPHLMAEGLPRSRMDAVIAYLQEEDRRLSRHGGPGCACQECRDSGVFRWEGCECCGAAMRPQDKAQRGGLCRPCDDLAQDLRAGRPLPQPPPLPPAAQAARAAVQAAKAGSIAARRAEEWRKLRPRSPDQRRSGDAPFNARDST</sequence>
<dbReference type="EMBL" id="BAABHS010000038">
    <property type="protein sequence ID" value="GAA4989804.1"/>
    <property type="molecule type" value="Genomic_DNA"/>
</dbReference>
<feature type="region of interest" description="Disordered" evidence="1">
    <location>
        <begin position="197"/>
        <end position="259"/>
    </location>
</feature>
<dbReference type="Proteomes" id="UP001500466">
    <property type="component" value="Unassembled WGS sequence"/>
</dbReference>
<name>A0ABP9I7J0_9ACTN</name>
<reference evidence="3" key="1">
    <citation type="journal article" date="2019" name="Int. J. Syst. Evol. Microbiol.">
        <title>The Global Catalogue of Microorganisms (GCM) 10K type strain sequencing project: providing services to taxonomists for standard genome sequencing and annotation.</title>
        <authorList>
            <consortium name="The Broad Institute Genomics Platform"/>
            <consortium name="The Broad Institute Genome Sequencing Center for Infectious Disease"/>
            <person name="Wu L."/>
            <person name="Ma J."/>
        </authorList>
    </citation>
    <scope>NUCLEOTIDE SEQUENCE [LARGE SCALE GENOMIC DNA]</scope>
    <source>
        <strain evidence="3">JCM 17986</strain>
    </source>
</reference>
<accession>A0ABP9I7J0</accession>
<organism evidence="2 3">
    <name type="scientific">Yinghuangia aomiensis</name>
    <dbReference type="NCBI Taxonomy" id="676205"/>
    <lineage>
        <taxon>Bacteria</taxon>
        <taxon>Bacillati</taxon>
        <taxon>Actinomycetota</taxon>
        <taxon>Actinomycetes</taxon>
        <taxon>Kitasatosporales</taxon>
        <taxon>Streptomycetaceae</taxon>
        <taxon>Yinghuangia</taxon>
    </lineage>
</organism>
<comment type="caution">
    <text evidence="2">The sequence shown here is derived from an EMBL/GenBank/DDBJ whole genome shotgun (WGS) entry which is preliminary data.</text>
</comment>
<feature type="compositionally biased region" description="Low complexity" evidence="1">
    <location>
        <begin position="211"/>
        <end position="229"/>
    </location>
</feature>
<keyword evidence="3" id="KW-1185">Reference proteome</keyword>
<gene>
    <name evidence="2" type="ORF">GCM10023205_71250</name>
</gene>